<evidence type="ECO:0000313" key="2">
    <source>
        <dbReference type="Proteomes" id="UP000476176"/>
    </source>
</evidence>
<gene>
    <name evidence="1" type="ORF">PF004_g6321</name>
</gene>
<reference evidence="1 2" key="1">
    <citation type="submission" date="2018-09" db="EMBL/GenBank/DDBJ databases">
        <title>Genomic investigation of the strawberry pathogen Phytophthora fragariae indicates pathogenicity is determined by transcriptional variation in three key races.</title>
        <authorList>
            <person name="Adams T.M."/>
            <person name="Armitage A.D."/>
            <person name="Sobczyk M.K."/>
            <person name="Bates H.J."/>
            <person name="Dunwell J.M."/>
            <person name="Nellist C.F."/>
            <person name="Harrison R.J."/>
        </authorList>
    </citation>
    <scope>NUCLEOTIDE SEQUENCE [LARGE SCALE GENOMIC DNA]</scope>
    <source>
        <strain evidence="1 2">BC-23</strain>
    </source>
</reference>
<proteinExistence type="predicted"/>
<accession>A0A6G0PDD0</accession>
<comment type="caution">
    <text evidence="1">The sequence shown here is derived from an EMBL/GenBank/DDBJ whole genome shotgun (WGS) entry which is preliminary data.</text>
</comment>
<protein>
    <submittedName>
        <fullName evidence="1">Uncharacterized protein</fullName>
    </submittedName>
</protein>
<organism evidence="1 2">
    <name type="scientific">Phytophthora fragariae</name>
    <dbReference type="NCBI Taxonomy" id="53985"/>
    <lineage>
        <taxon>Eukaryota</taxon>
        <taxon>Sar</taxon>
        <taxon>Stramenopiles</taxon>
        <taxon>Oomycota</taxon>
        <taxon>Peronosporomycetes</taxon>
        <taxon>Peronosporales</taxon>
        <taxon>Peronosporaceae</taxon>
        <taxon>Phytophthora</taxon>
    </lineage>
</organism>
<name>A0A6G0PDD0_9STRA</name>
<dbReference type="AlphaFoldDB" id="A0A6G0PDD0"/>
<evidence type="ECO:0000313" key="1">
    <source>
        <dbReference type="EMBL" id="KAE9243087.1"/>
    </source>
</evidence>
<dbReference type="Proteomes" id="UP000476176">
    <property type="component" value="Unassembled WGS sequence"/>
</dbReference>
<dbReference type="EMBL" id="QXGC01000253">
    <property type="protein sequence ID" value="KAE9243087.1"/>
    <property type="molecule type" value="Genomic_DNA"/>
</dbReference>
<sequence length="64" mass="7190">MPVRSLSILCTAMSTAAYYILCRTTRRSASCDSTTCSGSQTKPRLRTEQLWIYTKKTKGIPTRV</sequence>